<gene>
    <name evidence="1" type="ORF">SAMN02745244_02683</name>
</gene>
<organism evidence="1 2">
    <name type="scientific">Tessaracoccus bendigoensis DSM 12906</name>
    <dbReference type="NCBI Taxonomy" id="1123357"/>
    <lineage>
        <taxon>Bacteria</taxon>
        <taxon>Bacillati</taxon>
        <taxon>Actinomycetota</taxon>
        <taxon>Actinomycetes</taxon>
        <taxon>Propionibacteriales</taxon>
        <taxon>Propionibacteriaceae</taxon>
        <taxon>Tessaracoccus</taxon>
    </lineage>
</organism>
<reference evidence="1 2" key="1">
    <citation type="submission" date="2016-11" db="EMBL/GenBank/DDBJ databases">
        <authorList>
            <person name="Jaros S."/>
            <person name="Januszkiewicz K."/>
            <person name="Wedrychowicz H."/>
        </authorList>
    </citation>
    <scope>NUCLEOTIDE SEQUENCE [LARGE SCALE GENOMIC DNA]</scope>
    <source>
        <strain evidence="1 2">DSM 12906</strain>
    </source>
</reference>
<evidence type="ECO:0000313" key="1">
    <source>
        <dbReference type="EMBL" id="SHJ51563.1"/>
    </source>
</evidence>
<evidence type="ECO:0000313" key="2">
    <source>
        <dbReference type="Proteomes" id="UP000184512"/>
    </source>
</evidence>
<dbReference type="EMBL" id="FQZG01000054">
    <property type="protein sequence ID" value="SHJ51563.1"/>
    <property type="molecule type" value="Genomic_DNA"/>
</dbReference>
<dbReference type="Proteomes" id="UP000184512">
    <property type="component" value="Unassembled WGS sequence"/>
</dbReference>
<name>A0A1M6JY30_9ACTN</name>
<dbReference type="AlphaFoldDB" id="A0A1M6JY30"/>
<proteinExistence type="predicted"/>
<accession>A0A1M6JY30</accession>
<sequence length="84" mass="9073">MPFEEHVSSLGRLTAMPDPTVVTPAAEDIREAVASLQALEQVSVESLAAWVLASPAQSYVLALAVGVSREKLKNLLRHWFNTAS</sequence>
<protein>
    <submittedName>
        <fullName evidence="1">Uncharacterized protein</fullName>
    </submittedName>
</protein>
<keyword evidence="2" id="KW-1185">Reference proteome</keyword>
<dbReference type="STRING" id="1123357.SAMN02745244_02683"/>